<evidence type="ECO:0000256" key="6">
    <source>
        <dbReference type="ARBA" id="ARBA00023136"/>
    </source>
</evidence>
<dbReference type="InterPro" id="IPR011701">
    <property type="entry name" value="MFS"/>
</dbReference>
<feature type="transmembrane region" description="Helical" evidence="7">
    <location>
        <begin position="166"/>
        <end position="185"/>
    </location>
</feature>
<dbReference type="PANTHER" id="PTHR23513:SF6">
    <property type="entry name" value="MAJOR FACILITATOR SUPERFAMILY ASSOCIATED DOMAIN-CONTAINING PROTEIN"/>
    <property type="match status" value="1"/>
</dbReference>
<dbReference type="Pfam" id="PF07690">
    <property type="entry name" value="MFS_1"/>
    <property type="match status" value="1"/>
</dbReference>
<gene>
    <name evidence="9" type="ORF">AWM70_00025</name>
</gene>
<dbReference type="GO" id="GO:0005886">
    <property type="term" value="C:plasma membrane"/>
    <property type="evidence" value="ECO:0007669"/>
    <property type="project" value="UniProtKB-SubCell"/>
</dbReference>
<keyword evidence="2" id="KW-0813">Transport</keyword>
<feature type="transmembrane region" description="Helical" evidence="7">
    <location>
        <begin position="380"/>
        <end position="404"/>
    </location>
</feature>
<evidence type="ECO:0000256" key="3">
    <source>
        <dbReference type="ARBA" id="ARBA00022475"/>
    </source>
</evidence>
<feature type="transmembrane region" description="Helical" evidence="7">
    <location>
        <begin position="122"/>
        <end position="146"/>
    </location>
</feature>
<dbReference type="CDD" id="cd06173">
    <property type="entry name" value="MFS_MefA_like"/>
    <property type="match status" value="1"/>
</dbReference>
<feature type="transmembrane region" description="Helical" evidence="7">
    <location>
        <begin position="64"/>
        <end position="88"/>
    </location>
</feature>
<keyword evidence="10" id="KW-1185">Reference proteome</keyword>
<dbReference type="Gene3D" id="1.20.1250.20">
    <property type="entry name" value="MFS general substrate transporter like domains"/>
    <property type="match status" value="1"/>
</dbReference>
<dbReference type="AlphaFoldDB" id="A0A1B1MVK4"/>
<evidence type="ECO:0000256" key="1">
    <source>
        <dbReference type="ARBA" id="ARBA00004651"/>
    </source>
</evidence>
<feature type="transmembrane region" description="Helical" evidence="7">
    <location>
        <begin position="323"/>
        <end position="344"/>
    </location>
</feature>
<dbReference type="STRING" id="1462996.AWM70_00025"/>
<dbReference type="KEGG" id="pyg:AWM70_00025"/>
<evidence type="ECO:0000313" key="10">
    <source>
        <dbReference type="Proteomes" id="UP000092573"/>
    </source>
</evidence>
<comment type="subcellular location">
    <subcellularLocation>
        <location evidence="1">Cell membrane</location>
        <topology evidence="1">Multi-pass membrane protein</topology>
    </subcellularLocation>
</comment>
<evidence type="ECO:0000259" key="8">
    <source>
        <dbReference type="PROSITE" id="PS50850"/>
    </source>
</evidence>
<reference evidence="9 10" key="1">
    <citation type="submission" date="2016-01" db="EMBL/GenBank/DDBJ databases">
        <title>Complete Genome Sequence of Paenibacillus yonginensis DCY84, a novel Plant Growth-Promoting Bacteria with Elicitation of Induced Systemic Resistance.</title>
        <authorList>
            <person name="Kim Y.J."/>
            <person name="Yang D.C."/>
            <person name="Sukweenadhi J."/>
        </authorList>
    </citation>
    <scope>NUCLEOTIDE SEQUENCE [LARGE SCALE GENOMIC DNA]</scope>
    <source>
        <strain evidence="9 10">DCY84</strain>
    </source>
</reference>
<dbReference type="SUPFAM" id="SSF103473">
    <property type="entry name" value="MFS general substrate transporter"/>
    <property type="match status" value="1"/>
</dbReference>
<dbReference type="PROSITE" id="PS50850">
    <property type="entry name" value="MFS"/>
    <property type="match status" value="1"/>
</dbReference>
<evidence type="ECO:0000256" key="4">
    <source>
        <dbReference type="ARBA" id="ARBA00022692"/>
    </source>
</evidence>
<dbReference type="GO" id="GO:0022857">
    <property type="term" value="F:transmembrane transporter activity"/>
    <property type="evidence" value="ECO:0007669"/>
    <property type="project" value="InterPro"/>
</dbReference>
<evidence type="ECO:0000256" key="7">
    <source>
        <dbReference type="SAM" id="Phobius"/>
    </source>
</evidence>
<dbReference type="InterPro" id="IPR036259">
    <property type="entry name" value="MFS_trans_sf"/>
</dbReference>
<feature type="transmembrane region" description="Helical" evidence="7">
    <location>
        <begin position="356"/>
        <end position="374"/>
    </location>
</feature>
<evidence type="ECO:0000256" key="5">
    <source>
        <dbReference type="ARBA" id="ARBA00022989"/>
    </source>
</evidence>
<dbReference type="RefSeq" id="WP_068693218.1">
    <property type="nucleotide sequence ID" value="NZ_CP014167.1"/>
</dbReference>
<proteinExistence type="predicted"/>
<evidence type="ECO:0000313" key="9">
    <source>
        <dbReference type="EMBL" id="ANS73167.1"/>
    </source>
</evidence>
<accession>A0A1B1MVK4</accession>
<dbReference type="InterPro" id="IPR020846">
    <property type="entry name" value="MFS_dom"/>
</dbReference>
<sequence length="475" mass="50053">MNELAAQAAAPALSSAAPAAEAIPLSKNKDFLLLLCAKAISRFGDSVDAIAYSWIVYMLTGSKLLMGTLFAVNTLPAIVLSIFTGVFVDRWPKKIIVIAADYGRGTIVFLTGLLYLTGQLEVWHLFLFTLLISSLEAFASPAGNAWIPSILGKSQLLKGNSLSGSVAQTAELIGLAAAGGIIAFFGSTGALWVDAATFLLSGLLLGFVRSGRERVSKAAAPPSETSAVHLAHSAHSAISADEQIPFSPSVPDNRSTSSVTRQPYPARSAFKRYVSDLKEGFAYVRGNLFIFTSILLAGIVNFGLAPINVLQTVYVKEHLHADAGMLSGLSISLSCGMIVSGLCLAKWGNAFRKSTLILTAFLLLGCSMALLSFPPLLHGYLAWGFAALLMVLLGVSVSMASVPLRSYVMEVTPGAILGRISALISMVALSAMPLGATLSGFAADFIPVPALYAVMGIMIVVVALCLLPYKAFRRI</sequence>
<keyword evidence="6 7" id="KW-0472">Membrane</keyword>
<feature type="transmembrane region" description="Helical" evidence="7">
    <location>
        <begin position="288"/>
        <end position="311"/>
    </location>
</feature>
<name>A0A1B1MVK4_9BACL</name>
<dbReference type="EMBL" id="CP014167">
    <property type="protein sequence ID" value="ANS73167.1"/>
    <property type="molecule type" value="Genomic_DNA"/>
</dbReference>
<protein>
    <recommendedName>
        <fullName evidence="8">Major facilitator superfamily (MFS) profile domain-containing protein</fullName>
    </recommendedName>
</protein>
<keyword evidence="4 7" id="KW-0812">Transmembrane</keyword>
<dbReference type="PANTHER" id="PTHR23513">
    <property type="entry name" value="INTEGRAL MEMBRANE EFFLUX PROTEIN-RELATED"/>
    <property type="match status" value="1"/>
</dbReference>
<feature type="transmembrane region" description="Helical" evidence="7">
    <location>
        <begin position="95"/>
        <end position="116"/>
    </location>
</feature>
<keyword evidence="5 7" id="KW-1133">Transmembrane helix</keyword>
<feature type="transmembrane region" description="Helical" evidence="7">
    <location>
        <begin position="450"/>
        <end position="469"/>
    </location>
</feature>
<feature type="transmembrane region" description="Helical" evidence="7">
    <location>
        <begin position="416"/>
        <end position="438"/>
    </location>
</feature>
<keyword evidence="3" id="KW-1003">Cell membrane</keyword>
<feature type="domain" description="Major facilitator superfamily (MFS) profile" evidence="8">
    <location>
        <begin position="282"/>
        <end position="475"/>
    </location>
</feature>
<evidence type="ECO:0000256" key="2">
    <source>
        <dbReference type="ARBA" id="ARBA00022448"/>
    </source>
</evidence>
<feature type="transmembrane region" description="Helical" evidence="7">
    <location>
        <begin position="191"/>
        <end position="208"/>
    </location>
</feature>
<dbReference type="Proteomes" id="UP000092573">
    <property type="component" value="Chromosome"/>
</dbReference>
<organism evidence="9 10">
    <name type="scientific">Paenibacillus yonginensis</name>
    <dbReference type="NCBI Taxonomy" id="1462996"/>
    <lineage>
        <taxon>Bacteria</taxon>
        <taxon>Bacillati</taxon>
        <taxon>Bacillota</taxon>
        <taxon>Bacilli</taxon>
        <taxon>Bacillales</taxon>
        <taxon>Paenibacillaceae</taxon>
        <taxon>Paenibacillus</taxon>
    </lineage>
</organism>